<dbReference type="SMART" id="SM00060">
    <property type="entry name" value="FN3"/>
    <property type="match status" value="4"/>
</dbReference>
<reference evidence="4 5" key="1">
    <citation type="submission" date="2019-02" db="EMBL/GenBank/DDBJ databases">
        <title>Flavobacterium sp. RD-2-33 isolated from forest soil.</title>
        <authorList>
            <person name="Chaudhary D.K."/>
        </authorList>
    </citation>
    <scope>NUCLEOTIDE SEQUENCE [LARGE SCALE GENOMIC DNA]</scope>
    <source>
        <strain evidence="4 5">RD-2-33</strain>
    </source>
</reference>
<dbReference type="Gene3D" id="2.60.120.380">
    <property type="match status" value="1"/>
</dbReference>
<evidence type="ECO:0000313" key="5">
    <source>
        <dbReference type="Proteomes" id="UP000293300"/>
    </source>
</evidence>
<evidence type="ECO:0000259" key="3">
    <source>
        <dbReference type="PROSITE" id="PS50853"/>
    </source>
</evidence>
<dbReference type="InterPro" id="IPR013783">
    <property type="entry name" value="Ig-like_fold"/>
</dbReference>
<feature type="domain" description="Fibronectin type-III" evidence="3">
    <location>
        <begin position="443"/>
        <end position="533"/>
    </location>
</feature>
<dbReference type="NCBIfam" id="NF038128">
    <property type="entry name" value="choice_anch_J"/>
    <property type="match status" value="1"/>
</dbReference>
<dbReference type="InterPro" id="IPR049804">
    <property type="entry name" value="Choice_anch_L"/>
</dbReference>
<sequence length="1897" mass="200708">MKRITLLLLLLFLSASSYSQMAVEGFESTTGPDALPSTNWTLGTGNWAVFDNGVGTGQRWGINNTVITPPIVYQGSNAAYVNRENIGLGNTSEDFLATPLVTIPTNGQLHFYTRSFTSGNQGTIYQIRVAPASATQTNPAGYTTIQQWTEAQLTAVFNIYEEKVVNLSAYANQQVYVSFVMVYTQPTTALSGDRWLVDDVSIVQQCLDPTNLTATNITLTSANLNWANPSGASSWEIEVLPATDTPSGVGVIYNGSLPYFATTTASGAPLTPSTSYIYYVRALCSATHSVWIGPFPFKTASPGTSCNTPIQITSLPYSTTDNTSNYTDNPAIEGSPGASGCGSTNNYLAGNDVVYAYTATSTGTINVTMTPNSTYSGIFAYNSCSNIGVSCLGGVANAGSTPRVFDLPVTAGTTYYFVISTWANPTPNTVAYTLVIQTVNCAPPTNLSATNIGQNSADLSWSNPSGATSWEVAVQPAGDPIPSGSGVTASTNVNFQAGGLTAATAYQYYVRADCGNGTFSAWSGPFPFNTKICDVAQQCNYTFIMRDSFGDSWTGGTMQIKQNGIVVATLTGPTTAQGTTPVSVTVAMCTNLSFDLVWSTGGTFPTDMGITVVNSFGQTLFVKQPNTGTTGLGGILYSGVVDCLTPACLPATTLTVTNISDTSASLGWTSNGPETSWQVIVLPTGSTPPAPSETNWVPAPSNPFTYNNLTPGTTYDFYVRPVCSATNTGAWSAVKTFTTALCPLSNQCNYSFIMTDSFGDGWTGGTMQVKQNGIVVATLTGPTAAQGTTPVTVTVPLCHGIPFELYWSTGGTFPGDMGISIKEALAPQTTIYTKPSGTGVPLTTLFTGTAECFPATCPKPINIVFSGISQTGATVTWTEAGTATQWEVIILPGGSPAPTATSTGVFTTSNPFVFPTLSLTPATTYDVYIRAICSATDISFWSNKKSFTTLIANDECSNATVVPVNSTINCVVTASGSLLGATASIQGNTCANTADDDDVWFQFTATSTQHSISLLNLVGSTTDLYHVLYSGTCGSLTQLTCNDPNSSIANNLVIGQTYFIRVYSNSTVGGQTTTFNVCVATIPPPIKTSTTQYTAKQLIEDVFLNSSCASVTNITSSTGTNFSSTNGIGYFNKNGSNFPFNDGIVLTTGNALNAPGPNSTTLSDGANGWPGDAQLEAIVLAATGNPMNSKNATKLEFDFVPLVNTINFNFIFASEEYGTFQCSYSDAFAFLLTDIATGITTNIAVIPSTTTPISVVTIRDQLYNGSCGSVNPQYFGEYYGAGGLNPLASPTNFNGRTVPLTATANVTAGNQYHIKLVIADRLDTSFDSAVFLEGGSLDIGNVDLGTDFLQSTNNALCAGDIYTIQSGLDPNQYTFTWTNNGFPIPNETGPDLVITGSGIYGVSAQFNNTTCAATDTITVEYYDPIVPGTPNDLTACDASGFSQFNLNQNDASALGSLNPAQYTLTYYDSENNADAAANPLPASYTNVVANMQTVYVRIENNGSHCFEVRPFKLIVNPPVNPIFSFNTSICENGIAPILPTISDNGFTGSWVPATVSNIQTGDYVFTSTVGVCVAPVTVTVTVNPNVLPTFTAPASICSGDTLNALPTTSNNNYTGTWAPALDNTTTTTYTFTPTLNATQCATPTTLTITVNPKTLPTFNAIAPLCIGEPAPALPTASIEGFTGTWSPAVIDNTISKTYVFTPDANQCAKTTSIDVTVQNGFDFDITASCVANKYTLEVVPLNNSFDITTANVTWYNSNQQTVENSTTFNVTDYLASTPATESLPIDFSVGVTTVDGCYKTKLKSLETIFCDIQKGISINNIPDGKNDYLDLTGYNVKKLTIFDRYGMKVYAKGNYTNQWIGQSDKGDELPDGTYYYVIDFNNNQSSKTGWIYINREQ</sequence>
<gene>
    <name evidence="4" type="ORF">EZL74_05820</name>
</gene>
<evidence type="ECO:0000256" key="1">
    <source>
        <dbReference type="ARBA" id="ARBA00022729"/>
    </source>
</evidence>
<feature type="domain" description="Fibronectin type-III" evidence="3">
    <location>
        <begin position="650"/>
        <end position="742"/>
    </location>
</feature>
<dbReference type="PROSITE" id="PS50853">
    <property type="entry name" value="FN3"/>
    <property type="match status" value="4"/>
</dbReference>
<dbReference type="NCBIfam" id="NF038133">
    <property type="entry name" value="choice_anch_L"/>
    <property type="match status" value="1"/>
</dbReference>
<dbReference type="Pfam" id="PF23759">
    <property type="entry name" value="GBD_T9SS_assoc"/>
    <property type="match status" value="2"/>
</dbReference>
<dbReference type="InterPro" id="IPR056600">
    <property type="entry name" value="GBD_T9SS_assoc"/>
</dbReference>
<protein>
    <recommendedName>
        <fullName evidence="3">Fibronectin type-III domain-containing protein</fullName>
    </recommendedName>
</protein>
<dbReference type="EMBL" id="SJPE01000005">
    <property type="protein sequence ID" value="TBX69933.1"/>
    <property type="molecule type" value="Genomic_DNA"/>
</dbReference>
<dbReference type="OrthoDB" id="608579at2"/>
<feature type="domain" description="Fibronectin type-III" evidence="3">
    <location>
        <begin position="859"/>
        <end position="952"/>
    </location>
</feature>
<comment type="caution">
    <text evidence="4">The sequence shown here is derived from an EMBL/GenBank/DDBJ whole genome shotgun (WGS) entry which is preliminary data.</text>
</comment>
<accession>A0A4Q9Z790</accession>
<evidence type="ECO:0000256" key="2">
    <source>
        <dbReference type="SAM" id="SignalP"/>
    </source>
</evidence>
<dbReference type="InterPro" id="IPR036116">
    <property type="entry name" value="FN3_sf"/>
</dbReference>
<dbReference type="Gene3D" id="2.60.40.1220">
    <property type="match status" value="3"/>
</dbReference>
<dbReference type="CDD" id="cd00063">
    <property type="entry name" value="FN3"/>
    <property type="match status" value="4"/>
</dbReference>
<dbReference type="InterPro" id="IPR014755">
    <property type="entry name" value="Cu-Rt/internalin_Ig-like"/>
</dbReference>
<dbReference type="Pfam" id="PF00041">
    <property type="entry name" value="fn3"/>
    <property type="match status" value="2"/>
</dbReference>
<evidence type="ECO:0000313" key="4">
    <source>
        <dbReference type="EMBL" id="TBX69933.1"/>
    </source>
</evidence>
<organism evidence="4 5">
    <name type="scientific">Flavobacterium silvisoli</name>
    <dbReference type="NCBI Taxonomy" id="2529433"/>
    <lineage>
        <taxon>Bacteria</taxon>
        <taxon>Pseudomonadati</taxon>
        <taxon>Bacteroidota</taxon>
        <taxon>Flavobacteriia</taxon>
        <taxon>Flavobacteriales</taxon>
        <taxon>Flavobacteriaceae</taxon>
        <taxon>Flavobacterium</taxon>
    </lineage>
</organism>
<dbReference type="SUPFAM" id="SSF49265">
    <property type="entry name" value="Fibronectin type III"/>
    <property type="match status" value="4"/>
</dbReference>
<keyword evidence="5" id="KW-1185">Reference proteome</keyword>
<name>A0A4Q9Z790_9FLAO</name>
<keyword evidence="1 2" id="KW-0732">Signal</keyword>
<dbReference type="Pfam" id="PF13585">
    <property type="entry name" value="CHU_C"/>
    <property type="match status" value="1"/>
</dbReference>
<dbReference type="Proteomes" id="UP000293300">
    <property type="component" value="Unassembled WGS sequence"/>
</dbReference>
<proteinExistence type="predicted"/>
<dbReference type="Gene3D" id="2.60.40.10">
    <property type="entry name" value="Immunoglobulins"/>
    <property type="match status" value="4"/>
</dbReference>
<dbReference type="Gene3D" id="2.60.120.200">
    <property type="match status" value="1"/>
</dbReference>
<dbReference type="InterPro" id="IPR003961">
    <property type="entry name" value="FN3_dom"/>
</dbReference>
<feature type="signal peptide" evidence="2">
    <location>
        <begin position="1"/>
        <end position="22"/>
    </location>
</feature>
<feature type="chain" id="PRO_5020975523" description="Fibronectin type-III domain-containing protein" evidence="2">
    <location>
        <begin position="23"/>
        <end position="1897"/>
    </location>
</feature>
<feature type="domain" description="Fibronectin type-III" evidence="3">
    <location>
        <begin position="208"/>
        <end position="302"/>
    </location>
</feature>
<dbReference type="RefSeq" id="WP_131475662.1">
    <property type="nucleotide sequence ID" value="NZ_SJPE01000005.1"/>
</dbReference>